<dbReference type="Gene3D" id="3.10.180.10">
    <property type="entry name" value="2,3-Dihydroxybiphenyl 1,2-Dioxygenase, domain 1"/>
    <property type="match status" value="1"/>
</dbReference>
<keyword evidence="3" id="KW-1185">Reference proteome</keyword>
<reference evidence="2 3" key="1">
    <citation type="submission" date="2020-02" db="EMBL/GenBank/DDBJ databases">
        <title>Rhodobacter algicola sp. nov., isolated from microalga culture.</title>
        <authorList>
            <person name="Park C.-Y."/>
        </authorList>
    </citation>
    <scope>NUCLEOTIDE SEQUENCE [LARGE SCALE GENOMIC DNA]</scope>
    <source>
        <strain evidence="2 3">ETT8</strain>
    </source>
</reference>
<evidence type="ECO:0000259" key="1">
    <source>
        <dbReference type="Pfam" id="PF13468"/>
    </source>
</evidence>
<dbReference type="SUPFAM" id="SSF54593">
    <property type="entry name" value="Glyoxalase/Bleomycin resistance protein/Dihydroxybiphenyl dioxygenase"/>
    <property type="match status" value="1"/>
</dbReference>
<gene>
    <name evidence="2" type="ORF">G3572_15975</name>
</gene>
<evidence type="ECO:0000313" key="3">
    <source>
        <dbReference type="Proteomes" id="UP000481421"/>
    </source>
</evidence>
<evidence type="ECO:0000313" key="2">
    <source>
        <dbReference type="EMBL" id="NEX47712.1"/>
    </source>
</evidence>
<sequence>MLRLDHLAVSCADLAEGAAAVEAALGVPLVAGGKHPHMGTHNRLLGLGEAYLEVIAVDPSAPAPAWPRWFALDEFAGPPRLTNWVAACDDLEAAVATAPAGVGVPVDLARGDLRWRMAIPEDGRLPFGGCFPALIEWRGPHPAPRLPDVGARLARLVVTHPEAAALRAALAGCADARLVIEAGPKGMAAEIDTPQGRRVLA</sequence>
<feature type="domain" description="Glyoxalase-like" evidence="1">
    <location>
        <begin position="4"/>
        <end position="171"/>
    </location>
</feature>
<protein>
    <submittedName>
        <fullName evidence="2">VOC family protein</fullName>
    </submittedName>
</protein>
<dbReference type="Pfam" id="PF13468">
    <property type="entry name" value="Glyoxalase_3"/>
    <property type="match status" value="1"/>
</dbReference>
<dbReference type="AlphaFoldDB" id="A0A6B3RX76"/>
<dbReference type="InterPro" id="IPR025870">
    <property type="entry name" value="Glyoxalase-like_dom"/>
</dbReference>
<dbReference type="InterPro" id="IPR029068">
    <property type="entry name" value="Glyas_Bleomycin-R_OHBP_Dase"/>
</dbReference>
<accession>A0A6B3RX76</accession>
<organism evidence="2 3">
    <name type="scientific">Pseudotabrizicola algicola</name>
    <dbReference type="NCBI Taxonomy" id="2709381"/>
    <lineage>
        <taxon>Bacteria</taxon>
        <taxon>Pseudomonadati</taxon>
        <taxon>Pseudomonadota</taxon>
        <taxon>Alphaproteobacteria</taxon>
        <taxon>Rhodobacterales</taxon>
        <taxon>Paracoccaceae</taxon>
        <taxon>Pseudotabrizicola</taxon>
    </lineage>
</organism>
<comment type="caution">
    <text evidence="2">The sequence shown here is derived from an EMBL/GenBank/DDBJ whole genome shotgun (WGS) entry which is preliminary data.</text>
</comment>
<proteinExistence type="predicted"/>
<dbReference type="RefSeq" id="WP_164613806.1">
    <property type="nucleotide sequence ID" value="NZ_JAAIKE010000005.1"/>
</dbReference>
<dbReference type="Proteomes" id="UP000481421">
    <property type="component" value="Unassembled WGS sequence"/>
</dbReference>
<dbReference type="EMBL" id="JAAIKE010000005">
    <property type="protein sequence ID" value="NEX47712.1"/>
    <property type="molecule type" value="Genomic_DNA"/>
</dbReference>
<name>A0A6B3RX76_9RHOB</name>